<dbReference type="AlphaFoldDB" id="A0A2T0SIJ6"/>
<evidence type="ECO:0000313" key="2">
    <source>
        <dbReference type="Proteomes" id="UP000239209"/>
    </source>
</evidence>
<comment type="caution">
    <text evidence="1">The sequence shown here is derived from an EMBL/GenBank/DDBJ whole genome shotgun (WGS) entry which is preliminary data.</text>
</comment>
<dbReference type="RefSeq" id="WP_106124564.1">
    <property type="nucleotide sequence ID" value="NZ_PVZG01000001.1"/>
</dbReference>
<gene>
    <name evidence="1" type="ORF">CLV70_101406</name>
</gene>
<dbReference type="Proteomes" id="UP000239209">
    <property type="component" value="Unassembled WGS sequence"/>
</dbReference>
<protein>
    <recommendedName>
        <fullName evidence="3">DJ-1/PfpI family protein</fullName>
    </recommendedName>
</protein>
<evidence type="ECO:0008006" key="3">
    <source>
        <dbReference type="Google" id="ProtNLM"/>
    </source>
</evidence>
<sequence length="166" mass="17214">MTTAVALLAPPAAPPAHLGVYRAVFTGPLFRLTRAVEEADVVAVAPAGCLVPGLAARLRAAVGRGCRVVASGPAVGSLAATGVLDGRRVAVRDGQQPFFARRFPRVRVAAGVRFVDDDPVLTAADSRGGLELCLHLVRKDHGAAAAADLSAGLHPLFVQRSCTRRH</sequence>
<reference evidence="1 2" key="1">
    <citation type="submission" date="2018-03" db="EMBL/GenBank/DDBJ databases">
        <title>Genomic Encyclopedia of Archaeal and Bacterial Type Strains, Phase II (KMG-II): from individual species to whole genera.</title>
        <authorList>
            <person name="Goeker M."/>
        </authorList>
    </citation>
    <scope>NUCLEOTIDE SEQUENCE [LARGE SCALE GENOMIC DNA]</scope>
    <source>
        <strain evidence="1 2">DSM 45348</strain>
    </source>
</reference>
<name>A0A2T0SIJ6_9ACTN</name>
<organism evidence="1 2">
    <name type="scientific">Pseudosporangium ferrugineum</name>
    <dbReference type="NCBI Taxonomy" id="439699"/>
    <lineage>
        <taxon>Bacteria</taxon>
        <taxon>Bacillati</taxon>
        <taxon>Actinomycetota</taxon>
        <taxon>Actinomycetes</taxon>
        <taxon>Micromonosporales</taxon>
        <taxon>Micromonosporaceae</taxon>
        <taxon>Pseudosporangium</taxon>
    </lineage>
</organism>
<keyword evidence="2" id="KW-1185">Reference proteome</keyword>
<dbReference type="EMBL" id="PVZG01000001">
    <property type="protein sequence ID" value="PRY33244.1"/>
    <property type="molecule type" value="Genomic_DNA"/>
</dbReference>
<dbReference type="InterPro" id="IPR029062">
    <property type="entry name" value="Class_I_gatase-like"/>
</dbReference>
<evidence type="ECO:0000313" key="1">
    <source>
        <dbReference type="EMBL" id="PRY33244.1"/>
    </source>
</evidence>
<proteinExistence type="predicted"/>
<dbReference type="Gene3D" id="3.40.50.880">
    <property type="match status" value="1"/>
</dbReference>
<dbReference type="SUPFAM" id="SSF52317">
    <property type="entry name" value="Class I glutamine amidotransferase-like"/>
    <property type="match status" value="1"/>
</dbReference>
<accession>A0A2T0SIJ6</accession>